<evidence type="ECO:0000256" key="3">
    <source>
        <dbReference type="ARBA" id="ARBA00006059"/>
    </source>
</evidence>
<comment type="caution">
    <text evidence="14">The sequence shown here is derived from an EMBL/GenBank/DDBJ whole genome shotgun (WGS) entry which is preliminary data.</text>
</comment>
<keyword evidence="8" id="KW-0970">Cilium biogenesis/degradation</keyword>
<keyword evidence="4" id="KW-1003">Cell membrane</keyword>
<organism evidence="14 15">
    <name type="scientific">Oryctes borbonicus</name>
    <dbReference type="NCBI Taxonomy" id="1629725"/>
    <lineage>
        <taxon>Eukaryota</taxon>
        <taxon>Metazoa</taxon>
        <taxon>Ecdysozoa</taxon>
        <taxon>Arthropoda</taxon>
        <taxon>Hexapoda</taxon>
        <taxon>Insecta</taxon>
        <taxon>Pterygota</taxon>
        <taxon>Neoptera</taxon>
        <taxon>Endopterygota</taxon>
        <taxon>Coleoptera</taxon>
        <taxon>Polyphaga</taxon>
        <taxon>Scarabaeiformia</taxon>
        <taxon>Scarabaeidae</taxon>
        <taxon>Dynastinae</taxon>
        <taxon>Oryctes</taxon>
    </lineage>
</organism>
<dbReference type="PANTHER" id="PTHR13667">
    <property type="entry name" value="HOMOLOC-13"/>
    <property type="match status" value="1"/>
</dbReference>
<sequence>MRLPLTQENAQIIQNALGSYYSPPVPLYVEAVHNFGFQVKCLTRRFFHQLVRSSMFETAFLLAVDIGHHDLFMDLHYIAVKLGETEMAAAARAQASTLLSKCSSEGSDCSRSSCSQCSETSSSSEEELSNSEQQHHPHHQSRNNLSYNDNYLTTNFNNSQPKTYSSYMPPIPNIDLPKINFSKTTINKTPQLPPYSRQQTSGNIPPLPVAAPPLPVTPVLPSISQNVMQHTQNNTYQTPSFLSSAPPLTYSNQSRTYGNVNNNFRSNTYNGNQNNTSQGVDIKAKTILPPPLPIQNHSIFVTSTSNNLPAFNSPISSLNSSGFSTCNSTTTSTSNSQSSPSSSSSSQTQGSTKKGQAKVKFSDTVTAFIVPEIKRPARPALPAHVMDPQKELADSLPLCHPNEDYLKDFAPIKRDETDEATPAPKIKVVHFGVV</sequence>
<keyword evidence="12" id="KW-0966">Cell projection</keyword>
<evidence type="ECO:0000256" key="10">
    <source>
        <dbReference type="ARBA" id="ARBA00023136"/>
    </source>
</evidence>
<name>A0A0T6BH06_9SCAR</name>
<dbReference type="Pfam" id="PF11768">
    <property type="entry name" value="Frtz"/>
    <property type="match status" value="1"/>
</dbReference>
<gene>
    <name evidence="14" type="ORF">AMK59_1120</name>
</gene>
<dbReference type="OrthoDB" id="10013020at2759"/>
<comment type="similarity">
    <text evidence="3">Belongs to the WD repeat fritz family.</text>
</comment>
<feature type="region of interest" description="Disordered" evidence="13">
    <location>
        <begin position="125"/>
        <end position="153"/>
    </location>
</feature>
<evidence type="ECO:0000256" key="13">
    <source>
        <dbReference type="SAM" id="MobiDB-lite"/>
    </source>
</evidence>
<protein>
    <submittedName>
        <fullName evidence="14">Uncharacterized protein</fullName>
    </submittedName>
</protein>
<keyword evidence="11" id="KW-0206">Cytoskeleton</keyword>
<feature type="compositionally biased region" description="Polar residues" evidence="13">
    <location>
        <begin position="142"/>
        <end position="153"/>
    </location>
</feature>
<keyword evidence="5" id="KW-0963">Cytoplasm</keyword>
<evidence type="ECO:0000256" key="1">
    <source>
        <dbReference type="ARBA" id="ARBA00004236"/>
    </source>
</evidence>
<dbReference type="AlphaFoldDB" id="A0A0T6BH06"/>
<dbReference type="GO" id="GO:0044782">
    <property type="term" value="P:cilium organization"/>
    <property type="evidence" value="ECO:0007669"/>
    <property type="project" value="TreeGrafter"/>
</dbReference>
<dbReference type="InterPro" id="IPR024511">
    <property type="entry name" value="Frtz"/>
</dbReference>
<keyword evidence="6" id="KW-0853">WD repeat</keyword>
<evidence type="ECO:0000256" key="6">
    <source>
        <dbReference type="ARBA" id="ARBA00022574"/>
    </source>
</evidence>
<evidence type="ECO:0000256" key="4">
    <source>
        <dbReference type="ARBA" id="ARBA00022475"/>
    </source>
</evidence>
<dbReference type="GO" id="GO:0005886">
    <property type="term" value="C:plasma membrane"/>
    <property type="evidence" value="ECO:0007669"/>
    <property type="project" value="UniProtKB-SubCell"/>
</dbReference>
<dbReference type="Proteomes" id="UP000051574">
    <property type="component" value="Unassembled WGS sequence"/>
</dbReference>
<evidence type="ECO:0000256" key="2">
    <source>
        <dbReference type="ARBA" id="ARBA00004430"/>
    </source>
</evidence>
<evidence type="ECO:0000256" key="7">
    <source>
        <dbReference type="ARBA" id="ARBA00022737"/>
    </source>
</evidence>
<evidence type="ECO:0000313" key="15">
    <source>
        <dbReference type="Proteomes" id="UP000051574"/>
    </source>
</evidence>
<dbReference type="GO" id="GO:0045184">
    <property type="term" value="P:establishment of protein localization"/>
    <property type="evidence" value="ECO:0007669"/>
    <property type="project" value="TreeGrafter"/>
</dbReference>
<accession>A0A0T6BH06</accession>
<dbReference type="PANTHER" id="PTHR13667:SF5">
    <property type="entry name" value="WD REPEAT-CONTAINING AND PLANAR CELL POLARITY EFFECTOR PROTEIN FRITZ HOMOLOG"/>
    <property type="match status" value="1"/>
</dbReference>
<evidence type="ECO:0000256" key="9">
    <source>
        <dbReference type="ARBA" id="ARBA00023069"/>
    </source>
</evidence>
<evidence type="ECO:0000313" key="14">
    <source>
        <dbReference type="EMBL" id="KRT86461.1"/>
    </source>
</evidence>
<feature type="compositionally biased region" description="Low complexity" evidence="13">
    <location>
        <begin position="322"/>
        <end position="352"/>
    </location>
</feature>
<comment type="subcellular location">
    <subcellularLocation>
        <location evidence="1">Cell membrane</location>
    </subcellularLocation>
    <subcellularLocation>
        <location evidence="2">Cytoplasm</location>
        <location evidence="2">Cytoskeleton</location>
        <location evidence="2">Cilium axoneme</location>
    </subcellularLocation>
</comment>
<evidence type="ECO:0000256" key="8">
    <source>
        <dbReference type="ARBA" id="ARBA00022794"/>
    </source>
</evidence>
<keyword evidence="9" id="KW-0969">Cilium</keyword>
<keyword evidence="15" id="KW-1185">Reference proteome</keyword>
<dbReference type="EMBL" id="LJIG01000479">
    <property type="protein sequence ID" value="KRT86461.1"/>
    <property type="molecule type" value="Genomic_DNA"/>
</dbReference>
<keyword evidence="10" id="KW-0472">Membrane</keyword>
<dbReference type="GO" id="GO:0007399">
    <property type="term" value="P:nervous system development"/>
    <property type="evidence" value="ECO:0007669"/>
    <property type="project" value="TreeGrafter"/>
</dbReference>
<keyword evidence="7" id="KW-0677">Repeat</keyword>
<reference evidence="14 15" key="1">
    <citation type="submission" date="2015-09" db="EMBL/GenBank/DDBJ databases">
        <title>Draft genome of the scarab beetle Oryctes borbonicus.</title>
        <authorList>
            <person name="Meyer J.M."/>
            <person name="Markov G.V."/>
            <person name="Baskaran P."/>
            <person name="Herrmann M."/>
            <person name="Sommer R.J."/>
            <person name="Roedelsperger C."/>
        </authorList>
    </citation>
    <scope>NUCLEOTIDE SEQUENCE [LARGE SCALE GENOMIC DNA]</scope>
    <source>
        <strain evidence="14">OB123</strain>
        <tissue evidence="14">Whole animal</tissue>
    </source>
</reference>
<dbReference type="GO" id="GO:0097541">
    <property type="term" value="C:axonemal basal plate"/>
    <property type="evidence" value="ECO:0007669"/>
    <property type="project" value="TreeGrafter"/>
</dbReference>
<evidence type="ECO:0000256" key="5">
    <source>
        <dbReference type="ARBA" id="ARBA00022490"/>
    </source>
</evidence>
<evidence type="ECO:0000256" key="12">
    <source>
        <dbReference type="ARBA" id="ARBA00023273"/>
    </source>
</evidence>
<proteinExistence type="inferred from homology"/>
<feature type="region of interest" description="Disordered" evidence="13">
    <location>
        <begin position="322"/>
        <end position="358"/>
    </location>
</feature>
<evidence type="ECO:0000256" key="11">
    <source>
        <dbReference type="ARBA" id="ARBA00023212"/>
    </source>
</evidence>